<dbReference type="InterPro" id="IPR027417">
    <property type="entry name" value="P-loop_NTPase"/>
</dbReference>
<feature type="domain" description="ABC transporter" evidence="11">
    <location>
        <begin position="337"/>
        <end position="571"/>
    </location>
</feature>
<dbReference type="PANTHER" id="PTHR43394">
    <property type="entry name" value="ATP-DEPENDENT PERMEASE MDL1, MITOCHONDRIAL"/>
    <property type="match status" value="1"/>
</dbReference>
<dbReference type="InterPro" id="IPR003439">
    <property type="entry name" value="ABC_transporter-like_ATP-bd"/>
</dbReference>
<evidence type="ECO:0000259" key="12">
    <source>
        <dbReference type="PROSITE" id="PS50929"/>
    </source>
</evidence>
<keyword evidence="8 10" id="KW-0472">Membrane</keyword>
<protein>
    <submittedName>
        <fullName evidence="13">ATP-binding cassette domain-containing protein</fullName>
    </submittedName>
</protein>
<dbReference type="InterPro" id="IPR011527">
    <property type="entry name" value="ABC1_TM_dom"/>
</dbReference>
<keyword evidence="3" id="KW-1003">Cell membrane</keyword>
<dbReference type="FunFam" id="3.40.50.300:FF:000221">
    <property type="entry name" value="Multidrug ABC transporter ATP-binding protein"/>
    <property type="match status" value="1"/>
</dbReference>
<evidence type="ECO:0000256" key="10">
    <source>
        <dbReference type="SAM" id="Phobius"/>
    </source>
</evidence>
<feature type="transmembrane region" description="Helical" evidence="10">
    <location>
        <begin position="240"/>
        <end position="261"/>
    </location>
</feature>
<evidence type="ECO:0000259" key="11">
    <source>
        <dbReference type="PROSITE" id="PS50893"/>
    </source>
</evidence>
<evidence type="ECO:0000256" key="9">
    <source>
        <dbReference type="SAM" id="MobiDB-lite"/>
    </source>
</evidence>
<dbReference type="GO" id="GO:0005886">
    <property type="term" value="C:plasma membrane"/>
    <property type="evidence" value="ECO:0007669"/>
    <property type="project" value="UniProtKB-SubCell"/>
</dbReference>
<organism evidence="13 14">
    <name type="scientific">Candidatus Pullilachnospira stercoravium</name>
    <dbReference type="NCBI Taxonomy" id="2840913"/>
    <lineage>
        <taxon>Bacteria</taxon>
        <taxon>Bacillati</taxon>
        <taxon>Bacillota</taxon>
        <taxon>Clostridia</taxon>
        <taxon>Lachnospirales</taxon>
        <taxon>Lachnospiraceae</taxon>
        <taxon>Lachnospiraceae incertae sedis</taxon>
        <taxon>Candidatus Pullilachnospira</taxon>
    </lineage>
</organism>
<dbReference type="InterPro" id="IPR003593">
    <property type="entry name" value="AAA+_ATPase"/>
</dbReference>
<evidence type="ECO:0000313" key="13">
    <source>
        <dbReference type="EMBL" id="HIV12719.1"/>
    </source>
</evidence>
<keyword evidence="4 10" id="KW-0812">Transmembrane</keyword>
<evidence type="ECO:0000256" key="7">
    <source>
        <dbReference type="ARBA" id="ARBA00022989"/>
    </source>
</evidence>
<dbReference type="PROSITE" id="PS50893">
    <property type="entry name" value="ABC_TRANSPORTER_2"/>
    <property type="match status" value="1"/>
</dbReference>
<feature type="transmembrane region" description="Helical" evidence="10">
    <location>
        <begin position="135"/>
        <end position="151"/>
    </location>
</feature>
<dbReference type="Proteomes" id="UP000886723">
    <property type="component" value="Unassembled WGS sequence"/>
</dbReference>
<evidence type="ECO:0000313" key="14">
    <source>
        <dbReference type="Proteomes" id="UP000886723"/>
    </source>
</evidence>
<dbReference type="PROSITE" id="PS00211">
    <property type="entry name" value="ABC_TRANSPORTER_1"/>
    <property type="match status" value="1"/>
</dbReference>
<dbReference type="Pfam" id="PF00664">
    <property type="entry name" value="ABC_membrane"/>
    <property type="match status" value="1"/>
</dbReference>
<evidence type="ECO:0000256" key="3">
    <source>
        <dbReference type="ARBA" id="ARBA00022475"/>
    </source>
</evidence>
<keyword evidence="5" id="KW-0547">Nucleotide-binding</keyword>
<name>A0A9D1T6D1_9FIRM</name>
<feature type="transmembrane region" description="Helical" evidence="10">
    <location>
        <begin position="157"/>
        <end position="178"/>
    </location>
</feature>
<accession>A0A9D1T6D1</accession>
<dbReference type="SUPFAM" id="SSF90123">
    <property type="entry name" value="ABC transporter transmembrane region"/>
    <property type="match status" value="1"/>
</dbReference>
<sequence>MLLMNKTLIRMARGLWGWMGAIVLCRLLTLVGTASFARTVSGFLGDLTSPAMTLAEAGSAIASALMAAAVILAADLLTGEAEYRCTAKARQSLRTGIFSKALELDVGNIEKIGPVSAITSSVDGVESMQIYYSKYLPGLIYCVIAPFYLFFQLKDSSLPTALVLLAVSLILLPANNLFRKHIESLKTDYWQSMEDLTGYYLESVQGLTTLKLFHQDERRTEVLQDKADRFNNKIMDVMRVNFTSFLFTDGMIYGCVVLAAVTAFCQLAAGSISFSAALMALMLSYSFFGSFRQLMNATHSALAGVAAAEKVEQLLSIDTSRPWNPDLPAEKEPFRGIRLEHVSYAYEGRAAALTDISFDIPKNSVTALAGLSGCGKSTVAGMLMRFYDPASGRILLEGKDYISMTPEELRRHIIMVPQTVSLFAGTVRDNLRMAAPDAADEQLLEALDQVMLGDWIRSCPEGLDTQVGDSGSRLSGGQRQKIGIARALLCQAEYIIFDEATSSVDIRSEQEIWHCIEQLAHTRTLIIISHRLSTIRNADQILVLSGGQIVQQGSHEELMKQQGLYSRLVTEQEELEQLGNTPGAADFSPFASHAGKEDMLHA</sequence>
<dbReference type="PROSITE" id="PS50929">
    <property type="entry name" value="ABC_TM1F"/>
    <property type="match status" value="1"/>
</dbReference>
<proteinExistence type="predicted"/>
<evidence type="ECO:0000256" key="6">
    <source>
        <dbReference type="ARBA" id="ARBA00022840"/>
    </source>
</evidence>
<dbReference type="PANTHER" id="PTHR43394:SF1">
    <property type="entry name" value="ATP-BINDING CASSETTE SUB-FAMILY B MEMBER 10, MITOCHONDRIAL"/>
    <property type="match status" value="1"/>
</dbReference>
<feature type="transmembrane region" description="Helical" evidence="10">
    <location>
        <begin position="60"/>
        <end position="78"/>
    </location>
</feature>
<dbReference type="Pfam" id="PF00005">
    <property type="entry name" value="ABC_tran"/>
    <property type="match status" value="1"/>
</dbReference>
<evidence type="ECO:0000256" key="1">
    <source>
        <dbReference type="ARBA" id="ARBA00004651"/>
    </source>
</evidence>
<dbReference type="EMBL" id="DVON01000139">
    <property type="protein sequence ID" value="HIV12719.1"/>
    <property type="molecule type" value="Genomic_DNA"/>
</dbReference>
<keyword evidence="2" id="KW-0813">Transport</keyword>
<evidence type="ECO:0000256" key="5">
    <source>
        <dbReference type="ARBA" id="ARBA00022741"/>
    </source>
</evidence>
<dbReference type="InterPro" id="IPR036640">
    <property type="entry name" value="ABC1_TM_sf"/>
</dbReference>
<dbReference type="GO" id="GO:0005524">
    <property type="term" value="F:ATP binding"/>
    <property type="evidence" value="ECO:0007669"/>
    <property type="project" value="UniProtKB-KW"/>
</dbReference>
<dbReference type="SMART" id="SM00382">
    <property type="entry name" value="AAA"/>
    <property type="match status" value="1"/>
</dbReference>
<evidence type="ECO:0000256" key="4">
    <source>
        <dbReference type="ARBA" id="ARBA00022692"/>
    </source>
</evidence>
<dbReference type="GO" id="GO:0015421">
    <property type="term" value="F:ABC-type oligopeptide transporter activity"/>
    <property type="evidence" value="ECO:0007669"/>
    <property type="project" value="TreeGrafter"/>
</dbReference>
<dbReference type="GO" id="GO:0016887">
    <property type="term" value="F:ATP hydrolysis activity"/>
    <property type="evidence" value="ECO:0007669"/>
    <property type="project" value="InterPro"/>
</dbReference>
<gene>
    <name evidence="13" type="ORF">IAA63_06220</name>
</gene>
<feature type="region of interest" description="Disordered" evidence="9">
    <location>
        <begin position="578"/>
        <end position="602"/>
    </location>
</feature>
<dbReference type="AlphaFoldDB" id="A0A9D1T6D1"/>
<dbReference type="InterPro" id="IPR017871">
    <property type="entry name" value="ABC_transporter-like_CS"/>
</dbReference>
<dbReference type="Gene3D" id="1.20.1560.10">
    <property type="entry name" value="ABC transporter type 1, transmembrane domain"/>
    <property type="match status" value="1"/>
</dbReference>
<keyword evidence="7 10" id="KW-1133">Transmembrane helix</keyword>
<feature type="transmembrane region" description="Helical" evidence="10">
    <location>
        <begin position="267"/>
        <end position="288"/>
    </location>
</feature>
<reference evidence="13" key="2">
    <citation type="journal article" date="2021" name="PeerJ">
        <title>Extensive microbial diversity within the chicken gut microbiome revealed by metagenomics and culture.</title>
        <authorList>
            <person name="Gilroy R."/>
            <person name="Ravi A."/>
            <person name="Getino M."/>
            <person name="Pursley I."/>
            <person name="Horton D.L."/>
            <person name="Alikhan N.F."/>
            <person name="Baker D."/>
            <person name="Gharbi K."/>
            <person name="Hall N."/>
            <person name="Watson M."/>
            <person name="Adriaenssens E.M."/>
            <person name="Foster-Nyarko E."/>
            <person name="Jarju S."/>
            <person name="Secka A."/>
            <person name="Antonio M."/>
            <person name="Oren A."/>
            <person name="Chaudhuri R.R."/>
            <person name="La Ragione R."/>
            <person name="Hildebrand F."/>
            <person name="Pallen M.J."/>
        </authorList>
    </citation>
    <scope>NUCLEOTIDE SEQUENCE</scope>
    <source>
        <strain evidence="13">ChiBcec2-4451</strain>
    </source>
</reference>
<feature type="domain" description="ABC transmembrane type-1" evidence="12">
    <location>
        <begin position="16"/>
        <end position="303"/>
    </location>
</feature>
<comment type="subcellular location">
    <subcellularLocation>
        <location evidence="1">Cell membrane</location>
        <topology evidence="1">Multi-pass membrane protein</topology>
    </subcellularLocation>
</comment>
<comment type="caution">
    <text evidence="13">The sequence shown here is derived from an EMBL/GenBank/DDBJ whole genome shotgun (WGS) entry which is preliminary data.</text>
</comment>
<keyword evidence="6 13" id="KW-0067">ATP-binding</keyword>
<evidence type="ECO:0000256" key="2">
    <source>
        <dbReference type="ARBA" id="ARBA00022448"/>
    </source>
</evidence>
<reference evidence="13" key="1">
    <citation type="submission" date="2020-10" db="EMBL/GenBank/DDBJ databases">
        <authorList>
            <person name="Gilroy R."/>
        </authorList>
    </citation>
    <scope>NUCLEOTIDE SEQUENCE</scope>
    <source>
        <strain evidence="13">ChiBcec2-4451</strain>
    </source>
</reference>
<dbReference type="Gene3D" id="3.40.50.300">
    <property type="entry name" value="P-loop containing nucleotide triphosphate hydrolases"/>
    <property type="match status" value="1"/>
</dbReference>
<dbReference type="SUPFAM" id="SSF52540">
    <property type="entry name" value="P-loop containing nucleoside triphosphate hydrolases"/>
    <property type="match status" value="1"/>
</dbReference>
<evidence type="ECO:0000256" key="8">
    <source>
        <dbReference type="ARBA" id="ARBA00023136"/>
    </source>
</evidence>
<dbReference type="InterPro" id="IPR039421">
    <property type="entry name" value="Type_1_exporter"/>
</dbReference>